<dbReference type="Pfam" id="PF16213">
    <property type="entry name" value="DCB"/>
    <property type="match status" value="1"/>
</dbReference>
<sequence>MSTISYLNVELQNLISETRRRNAEIKHNEFKAAERSIAILGGLSGTEEDRLKQLSQNSDFITPFLLSCSSRNAKFSSIAIPSIQKLIQARAVPISKIDILLDALIEATHLAVDIQLKVLQILPMFFMVYGEFFNGDLVVKLLQVCAMLQTPSKVTMVMNTASATEQQIVLSLFEKVCDEDKNPEVLKEVSVTIDEGQTLDISRNSYDVYRVFSDLCSLIEHQKPEFLPKNTVPESFGFELLEMVLTNFKDLFLSHVELGFLLRTRLTPLLLRTFANQRQFTIVVRVARIVLLLIKSQLSILEIEAEVILSLLTHAITSESSLPIWKKVLSLEIFSSILSDSALTMSIYKTYDFGEDKKEIITEFLAVCSEILSESWVKALLNSNEIVTIPLPSVALTVANSTPKVRFMEILDKNEAPQPPKAYTLFLILTCTNNLCEGVGKEALKLSTSGEGSFVFLKDETNNSKSVKELKSLIKNNARSLVTIGTEFLYSCFGNDVFHSLIRALQKLCHAAGFLGLSKERDSLLLMFSIATISNVVKNKRASVSETIAGTVTEAINAFSHPSQMKKMKLPQRYLNTRHVICFRALISLTISLGPVLKESLRFILITFQWFDYFIKGPSPYLGLRDVPPKPDLAAVDLKLVENSLTKLDESTTAYEPRDYQDFVQMVVTLGKEAVLSDVVSTEPFIDDFVLCVYNRDFFLRKIDILSRLNATRYLQASSEDWKLLASFLSDIITTSKATPELRVIASSTFNSSILEIAKVGFDSNSVDSAALEKQLFQSFSEVVDKILETQNTDYISTADSDIIHGTLKTLHELLDRYGAKFTVSWEIIVHIIGSPFAYFEKTQNVQSQKQLLKSSFEILQLVMNDFLQSIPLKATKDVIDVLERFCSQTFDLNISFSAVSYYWLLSEYYRGSVVDSAETSFSVQSKEDLLKLIESGETKFVVVHCLWLYALGSLVSVAKDPRSEMKNGAIQTFFRIVDSHGSCLNWEKTFHVVLQGLLQTEVDISATDDEAIRTFIDSNIIVIKGVTDIYCRFLFQLRKSTYLGALLKYFNKYVLIEVPKLTDVTYKSFFQVCELSKNSEAVFNFPLLFEFWSSQPIKYVSTDLNLYQENLVQLMNCFTLISSIETLSRSEIEKTLSIFNNAIRFPFLPTYTSDFETPTKLQSAVLECLELLDSNDDDDLVLSQISSIILLPFQTRTRILKKLSNVNVKEVPCFIPASVEGLRFLRKKLYAVKDLSGLLEKKTVSKILRSLIEVFTYESEDSDHSMRIDASGLWKASFDLFLCLSNKVAPLLSHSESDYGVWHLVIDAYLTNLPYKNIHFDEKVSVEFHEGIKNVIIDHLDQDTLTTDLIEKVISSTLKSSLLYENNELEAYLFDNCNSPSEITSALLKFSIEDYSTAPVEPLSEISFRLVCLTDLFSFCRFDRPGKLITIALPYMLCRLVMIIKRFSGSQKLLNHAPVASIQQKELETTLNSLHNLLKSLEGQNTTPYEPLLKIFPLILDNHQFIGRLSNSGDLLNRITAEFYKISNR</sequence>
<accession>A0A0H5C8F5</accession>
<name>A0A0H5C8F5_CYBJN</name>
<feature type="domain" description="Mon2/Sec7/BIG1-like dimerisation and cyclophilin-binding" evidence="5">
    <location>
        <begin position="4"/>
        <end position="180"/>
    </location>
</feature>
<evidence type="ECO:0000313" key="7">
    <source>
        <dbReference type="Proteomes" id="UP000038830"/>
    </source>
</evidence>
<dbReference type="Pfam" id="PF12783">
    <property type="entry name" value="Sec7-like_HUS"/>
    <property type="match status" value="1"/>
</dbReference>
<dbReference type="InterPro" id="IPR032691">
    <property type="entry name" value="Mon2/Sec7/BIG1-like_HUS"/>
</dbReference>
<evidence type="ECO:0000259" key="3">
    <source>
        <dbReference type="Pfam" id="PF12783"/>
    </source>
</evidence>
<dbReference type="Proteomes" id="UP000038830">
    <property type="component" value="Unassembled WGS sequence"/>
</dbReference>
<proteinExistence type="predicted"/>
<feature type="domain" description="Mon2 C-terminal" evidence="4">
    <location>
        <begin position="866"/>
        <end position="1010"/>
    </location>
</feature>
<keyword evidence="1" id="KW-0813">Transport</keyword>
<feature type="domain" description="Mon2/Sec7/BIG1-like HUS" evidence="3">
    <location>
        <begin position="206"/>
        <end position="360"/>
    </location>
</feature>
<keyword evidence="2" id="KW-0653">Protein transport</keyword>
<protein>
    <submittedName>
        <fullName evidence="6">Protein MON2</fullName>
    </submittedName>
</protein>
<dbReference type="InterPro" id="IPR032817">
    <property type="entry name" value="Mon2_C"/>
</dbReference>
<dbReference type="GO" id="GO:0005794">
    <property type="term" value="C:Golgi apparatus"/>
    <property type="evidence" value="ECO:0007669"/>
    <property type="project" value="UniProtKB-ARBA"/>
</dbReference>
<dbReference type="GO" id="GO:0015031">
    <property type="term" value="P:protein transport"/>
    <property type="evidence" value="ECO:0007669"/>
    <property type="project" value="UniProtKB-KW"/>
</dbReference>
<evidence type="ECO:0000313" key="6">
    <source>
        <dbReference type="EMBL" id="CEP24488.1"/>
    </source>
</evidence>
<evidence type="ECO:0000256" key="2">
    <source>
        <dbReference type="ARBA" id="ARBA00022927"/>
    </source>
</evidence>
<evidence type="ECO:0000259" key="5">
    <source>
        <dbReference type="Pfam" id="PF16213"/>
    </source>
</evidence>
<reference evidence="7" key="1">
    <citation type="journal article" date="2015" name="J. Biotechnol.">
        <title>The structure of the Cyberlindnera jadinii genome and its relation to Candida utilis analyzed by the occurrence of single nucleotide polymorphisms.</title>
        <authorList>
            <person name="Rupp O."/>
            <person name="Brinkrolf K."/>
            <person name="Buerth C."/>
            <person name="Kunigo M."/>
            <person name="Schneider J."/>
            <person name="Jaenicke S."/>
            <person name="Goesmann A."/>
            <person name="Puehler A."/>
            <person name="Jaeger K.-E."/>
            <person name="Ernst J.F."/>
        </authorList>
    </citation>
    <scope>NUCLEOTIDE SEQUENCE [LARGE SCALE GENOMIC DNA]</scope>
    <source>
        <strain evidence="7">ATCC 18201 / CBS 1600 / BCRC 20928 / JCM 3617 / NBRC 0987 / NRRL Y-1542</strain>
    </source>
</reference>
<dbReference type="EMBL" id="CDQK01000006">
    <property type="protein sequence ID" value="CEP24488.1"/>
    <property type="molecule type" value="Genomic_DNA"/>
</dbReference>
<gene>
    <name evidence="6" type="ORF">BN1211_5315</name>
</gene>
<evidence type="ECO:0000259" key="4">
    <source>
        <dbReference type="Pfam" id="PF16206"/>
    </source>
</evidence>
<dbReference type="Pfam" id="PF16206">
    <property type="entry name" value="Mon2_C"/>
    <property type="match status" value="1"/>
</dbReference>
<evidence type="ECO:0000256" key="1">
    <source>
        <dbReference type="ARBA" id="ARBA00022448"/>
    </source>
</evidence>
<dbReference type="InterPro" id="IPR032629">
    <property type="entry name" value="DCB_dom"/>
</dbReference>
<organism evidence="6 7">
    <name type="scientific">Cyberlindnera jadinii (strain ATCC 18201 / CBS 1600 / BCRC 20928 / JCM 3617 / NBRC 0987 / NRRL Y-1542)</name>
    <name type="common">Torula yeast</name>
    <name type="synonym">Candida utilis</name>
    <dbReference type="NCBI Taxonomy" id="983966"/>
    <lineage>
        <taxon>Eukaryota</taxon>
        <taxon>Fungi</taxon>
        <taxon>Dikarya</taxon>
        <taxon>Ascomycota</taxon>
        <taxon>Saccharomycotina</taxon>
        <taxon>Saccharomycetes</taxon>
        <taxon>Phaffomycetales</taxon>
        <taxon>Phaffomycetaceae</taxon>
        <taxon>Cyberlindnera</taxon>
    </lineage>
</organism>